<gene>
    <name evidence="2" type="ORF">rosag_50970</name>
</gene>
<evidence type="ECO:0000313" key="3">
    <source>
        <dbReference type="Proteomes" id="UP001161325"/>
    </source>
</evidence>
<dbReference type="EMBL" id="BRXS01000015">
    <property type="protein sequence ID" value="GLC28584.1"/>
    <property type="molecule type" value="Genomic_DNA"/>
</dbReference>
<feature type="compositionally biased region" description="Basic and acidic residues" evidence="1">
    <location>
        <begin position="243"/>
        <end position="253"/>
    </location>
</feature>
<name>A0AA37Q961_9BACT</name>
<protein>
    <recommendedName>
        <fullName evidence="4">Nucleotidyl transferase AbiEii toxin, Type IV TA system</fullName>
    </recommendedName>
</protein>
<dbReference type="AlphaFoldDB" id="A0AA37Q961"/>
<organism evidence="2 3">
    <name type="scientific">Roseisolibacter agri</name>
    <dbReference type="NCBI Taxonomy" id="2014610"/>
    <lineage>
        <taxon>Bacteria</taxon>
        <taxon>Pseudomonadati</taxon>
        <taxon>Gemmatimonadota</taxon>
        <taxon>Gemmatimonadia</taxon>
        <taxon>Gemmatimonadales</taxon>
        <taxon>Gemmatimonadaceae</taxon>
        <taxon>Roseisolibacter</taxon>
    </lineage>
</organism>
<evidence type="ECO:0000256" key="1">
    <source>
        <dbReference type="SAM" id="MobiDB-lite"/>
    </source>
</evidence>
<comment type="caution">
    <text evidence="2">The sequence shown here is derived from an EMBL/GenBank/DDBJ whole genome shotgun (WGS) entry which is preliminary data.</text>
</comment>
<accession>A0AA37Q961</accession>
<evidence type="ECO:0008006" key="4">
    <source>
        <dbReference type="Google" id="ProtNLM"/>
    </source>
</evidence>
<evidence type="ECO:0000313" key="2">
    <source>
        <dbReference type="EMBL" id="GLC28584.1"/>
    </source>
</evidence>
<feature type="region of interest" description="Disordered" evidence="1">
    <location>
        <begin position="225"/>
        <end position="253"/>
    </location>
</feature>
<dbReference type="Proteomes" id="UP001161325">
    <property type="component" value="Unassembled WGS sequence"/>
</dbReference>
<proteinExistence type="predicted"/>
<keyword evidence="3" id="KW-1185">Reference proteome</keyword>
<sequence length="253" mass="27965">MSPRDPNPDFDAVLTEARALQAQLPWLRLVCVGGTAAALHAGHRYSTDSDHVGEQVREQFEEVRVALTDWEGWKTRRVRHPVAILGERHGIQLGVRQQRRRFPLDTTQVHDLWVPTADETLRIKAWMIADRGATRDFLDVAALGDLLGPDRAAAALTSLSDLYDPVGTETATMRFAQAAMGRPVDEQDVDLRAYRGLVAPYQDVEYVVRRVRELAVPALERELGGLGRATAGAPAPPAPPQTKSRDQGGPRRT</sequence>
<dbReference type="RefSeq" id="WP_284352983.1">
    <property type="nucleotide sequence ID" value="NZ_BRXS01000015.1"/>
</dbReference>
<reference evidence="2" key="1">
    <citation type="submission" date="2022-08" db="EMBL/GenBank/DDBJ databases">
        <title>Draft genome sequencing of Roseisolibacter agri AW1220.</title>
        <authorList>
            <person name="Tobiishi Y."/>
            <person name="Tonouchi A."/>
        </authorList>
    </citation>
    <scope>NUCLEOTIDE SEQUENCE</scope>
    <source>
        <strain evidence="2">AW1220</strain>
    </source>
</reference>